<accession>A0A8S3EEJ0</accession>
<feature type="non-terminal residue" evidence="1">
    <location>
        <position position="169"/>
    </location>
</feature>
<feature type="non-terminal residue" evidence="1">
    <location>
        <position position="1"/>
    </location>
</feature>
<gene>
    <name evidence="1" type="ORF">BYL167_LOCUS57803</name>
</gene>
<dbReference type="AlphaFoldDB" id="A0A8S3EEJ0"/>
<organism evidence="1 2">
    <name type="scientific">Rotaria magnacalcarata</name>
    <dbReference type="NCBI Taxonomy" id="392030"/>
    <lineage>
        <taxon>Eukaryota</taxon>
        <taxon>Metazoa</taxon>
        <taxon>Spiralia</taxon>
        <taxon>Gnathifera</taxon>
        <taxon>Rotifera</taxon>
        <taxon>Eurotatoria</taxon>
        <taxon>Bdelloidea</taxon>
        <taxon>Philodinida</taxon>
        <taxon>Philodinidae</taxon>
        <taxon>Rotaria</taxon>
    </lineage>
</organism>
<sequence>RNNFGVFDDQLSSAYTEQQVPIQDELLQPDIQSPIFLQLTANVDVRKNDFMIEMPQGQEPGIRIISSPVMAPIQQNIFVSPIVNPTLPIPSYRAPSPSGYTCSQDYQIITSVHFNYVNTLCCSSQSSIMDSTSSNSLLSNNGYSFASHHYPYQTIVISLKFTGYVQSLS</sequence>
<dbReference type="EMBL" id="CAJOBH010225573">
    <property type="protein sequence ID" value="CAF5048733.1"/>
    <property type="molecule type" value="Genomic_DNA"/>
</dbReference>
<dbReference type="Proteomes" id="UP000681967">
    <property type="component" value="Unassembled WGS sequence"/>
</dbReference>
<reference evidence="1" key="1">
    <citation type="submission" date="2021-02" db="EMBL/GenBank/DDBJ databases">
        <authorList>
            <person name="Nowell W R."/>
        </authorList>
    </citation>
    <scope>NUCLEOTIDE SEQUENCE</scope>
</reference>
<name>A0A8S3EEJ0_9BILA</name>
<evidence type="ECO:0000313" key="1">
    <source>
        <dbReference type="EMBL" id="CAF5048733.1"/>
    </source>
</evidence>
<protein>
    <submittedName>
        <fullName evidence="1">Uncharacterized protein</fullName>
    </submittedName>
</protein>
<comment type="caution">
    <text evidence="1">The sequence shown here is derived from an EMBL/GenBank/DDBJ whole genome shotgun (WGS) entry which is preliminary data.</text>
</comment>
<evidence type="ECO:0000313" key="2">
    <source>
        <dbReference type="Proteomes" id="UP000681967"/>
    </source>
</evidence>
<proteinExistence type="predicted"/>